<name>A0ABN2PHU1_9MICO</name>
<dbReference type="PIRSF" id="PIRSF001235">
    <property type="entry name" value="Amidase_carbamoylase"/>
    <property type="match status" value="1"/>
</dbReference>
<dbReference type="Pfam" id="PF01546">
    <property type="entry name" value="Peptidase_M20"/>
    <property type="match status" value="1"/>
</dbReference>
<proteinExistence type="inferred from homology"/>
<sequence>MTTPPIDTTVIEQRFLAIWSELDGIGREPDPGSGFARFSWTEADFAMRAWFVREAEALGLAVQRDRNGNLWAWWDLPSADRSDAVVTGSHLDSVPGGGAFDGPLGVVSGLLAVAELKRRGVTPTRAIAVVDFTDEEGARFGIPCMGSRLLTGELDPELIRSRTDGAGITLAEAFAAAGVEPDEIGADAELLASVGAYVELHVEQGRALGPLGEPLGLATGIWPHGRWRIDLVGEPNHAGTTLFEDRRDPMLVAADLIHAARRVATEDGGRATVAKMIVIPNVTNGVPSSVTAWLDARAATDEHVSALVSRVLEVVDASAAEHRIDVAVTNESFTSVVSFDADLTARLDALLGGVPIIPTAAGHDAGSLSAHVPTAMVFVRNETGASHTPLETAETSDCVRGVEALARILEDLAGSRG</sequence>
<gene>
    <name evidence="3" type="ORF">GCM10009775_13450</name>
</gene>
<evidence type="ECO:0000256" key="2">
    <source>
        <dbReference type="ARBA" id="ARBA00022801"/>
    </source>
</evidence>
<evidence type="ECO:0000313" key="4">
    <source>
        <dbReference type="Proteomes" id="UP001501343"/>
    </source>
</evidence>
<dbReference type="SUPFAM" id="SSF53187">
    <property type="entry name" value="Zn-dependent exopeptidases"/>
    <property type="match status" value="1"/>
</dbReference>
<dbReference type="PANTHER" id="PTHR32494:SF5">
    <property type="entry name" value="ALLANTOATE AMIDOHYDROLASE"/>
    <property type="match status" value="1"/>
</dbReference>
<comment type="similarity">
    <text evidence="1">Belongs to the peptidase M20 family.</text>
</comment>
<dbReference type="EMBL" id="BAAAOF010000002">
    <property type="protein sequence ID" value="GAA1922275.1"/>
    <property type="molecule type" value="Genomic_DNA"/>
</dbReference>
<dbReference type="Gene3D" id="3.40.630.10">
    <property type="entry name" value="Zn peptidases"/>
    <property type="match status" value="1"/>
</dbReference>
<protein>
    <submittedName>
        <fullName evidence="3">Allantoate amidohydrolase</fullName>
    </submittedName>
</protein>
<dbReference type="NCBIfam" id="TIGR01879">
    <property type="entry name" value="hydantase"/>
    <property type="match status" value="1"/>
</dbReference>
<dbReference type="NCBIfam" id="NF006770">
    <property type="entry name" value="PRK09290.1-4"/>
    <property type="match status" value="1"/>
</dbReference>
<keyword evidence="4" id="KW-1185">Reference proteome</keyword>
<dbReference type="SUPFAM" id="SSF55031">
    <property type="entry name" value="Bacterial exopeptidase dimerisation domain"/>
    <property type="match status" value="1"/>
</dbReference>
<dbReference type="InterPro" id="IPR036264">
    <property type="entry name" value="Bact_exopeptidase_dim_dom"/>
</dbReference>
<dbReference type="RefSeq" id="WP_248146602.1">
    <property type="nucleotide sequence ID" value="NZ_BAAAOF010000002.1"/>
</dbReference>
<comment type="caution">
    <text evidence="3">The sequence shown here is derived from an EMBL/GenBank/DDBJ whole genome shotgun (WGS) entry which is preliminary data.</text>
</comment>
<keyword evidence="2" id="KW-0378">Hydrolase</keyword>
<dbReference type="InterPro" id="IPR002933">
    <property type="entry name" value="Peptidase_M20"/>
</dbReference>
<dbReference type="Gene3D" id="3.30.70.360">
    <property type="match status" value="1"/>
</dbReference>
<accession>A0ABN2PHU1</accession>
<dbReference type="CDD" id="cd03884">
    <property type="entry name" value="M20_bAS"/>
    <property type="match status" value="1"/>
</dbReference>
<evidence type="ECO:0000256" key="1">
    <source>
        <dbReference type="ARBA" id="ARBA00006153"/>
    </source>
</evidence>
<evidence type="ECO:0000313" key="3">
    <source>
        <dbReference type="EMBL" id="GAA1922275.1"/>
    </source>
</evidence>
<organism evidence="3 4">
    <name type="scientific">Microbacterium aoyamense</name>
    <dbReference type="NCBI Taxonomy" id="344166"/>
    <lineage>
        <taxon>Bacteria</taxon>
        <taxon>Bacillati</taxon>
        <taxon>Actinomycetota</taxon>
        <taxon>Actinomycetes</taxon>
        <taxon>Micrococcales</taxon>
        <taxon>Microbacteriaceae</taxon>
        <taxon>Microbacterium</taxon>
    </lineage>
</organism>
<reference evidence="3 4" key="1">
    <citation type="journal article" date="2019" name="Int. J. Syst. Evol. Microbiol.">
        <title>The Global Catalogue of Microorganisms (GCM) 10K type strain sequencing project: providing services to taxonomists for standard genome sequencing and annotation.</title>
        <authorList>
            <consortium name="The Broad Institute Genomics Platform"/>
            <consortium name="The Broad Institute Genome Sequencing Center for Infectious Disease"/>
            <person name="Wu L."/>
            <person name="Ma J."/>
        </authorList>
    </citation>
    <scope>NUCLEOTIDE SEQUENCE [LARGE SCALE GENOMIC DNA]</scope>
    <source>
        <strain evidence="3 4">JCM 14900</strain>
    </source>
</reference>
<dbReference type="InterPro" id="IPR010158">
    <property type="entry name" value="Amidase_Cbmase"/>
</dbReference>
<dbReference type="PANTHER" id="PTHR32494">
    <property type="entry name" value="ALLANTOATE DEIMINASE-RELATED"/>
    <property type="match status" value="1"/>
</dbReference>
<dbReference type="Proteomes" id="UP001501343">
    <property type="component" value="Unassembled WGS sequence"/>
</dbReference>